<dbReference type="InterPro" id="IPR006026">
    <property type="entry name" value="Peptidase_Metallo"/>
</dbReference>
<dbReference type="Gene3D" id="3.40.390.10">
    <property type="entry name" value="Collagenase (Catalytic Domain)"/>
    <property type="match status" value="1"/>
</dbReference>
<comment type="caution">
    <text evidence="3">The sequence shown here is derived from an EMBL/GenBank/DDBJ whole genome shotgun (WGS) entry which is preliminary data.</text>
</comment>
<feature type="domain" description="Peptidase metallopeptidase" evidence="2">
    <location>
        <begin position="102"/>
        <end position="243"/>
    </location>
</feature>
<evidence type="ECO:0000313" key="4">
    <source>
        <dbReference type="Proteomes" id="UP000194873"/>
    </source>
</evidence>
<organism evidence="3 4">
    <name type="scientific">Hymenobacter crusticola</name>
    <dbReference type="NCBI Taxonomy" id="1770526"/>
    <lineage>
        <taxon>Bacteria</taxon>
        <taxon>Pseudomonadati</taxon>
        <taxon>Bacteroidota</taxon>
        <taxon>Cytophagia</taxon>
        <taxon>Cytophagales</taxon>
        <taxon>Hymenobacteraceae</taxon>
        <taxon>Hymenobacter</taxon>
    </lineage>
</organism>
<dbReference type="SMART" id="SM00235">
    <property type="entry name" value="ZnMc"/>
    <property type="match status" value="1"/>
</dbReference>
<protein>
    <submittedName>
        <fullName evidence="3">Peptidase M12</fullName>
    </submittedName>
</protein>
<evidence type="ECO:0000259" key="2">
    <source>
        <dbReference type="SMART" id="SM00235"/>
    </source>
</evidence>
<dbReference type="SUPFAM" id="SSF55486">
    <property type="entry name" value="Metalloproteases ('zincins'), catalytic domain"/>
    <property type="match status" value="1"/>
</dbReference>
<proteinExistence type="predicted"/>
<reference evidence="3 4" key="1">
    <citation type="submission" date="2017-01" db="EMBL/GenBank/DDBJ databases">
        <title>A new Hymenobacter.</title>
        <authorList>
            <person name="Liang Y."/>
            <person name="Feng F."/>
        </authorList>
    </citation>
    <scope>NUCLEOTIDE SEQUENCE [LARGE SCALE GENOMIC DNA]</scope>
    <source>
        <strain evidence="3">MIMBbqt21</strain>
    </source>
</reference>
<dbReference type="GO" id="GO:0006508">
    <property type="term" value="P:proteolysis"/>
    <property type="evidence" value="ECO:0007669"/>
    <property type="project" value="InterPro"/>
</dbReference>
<dbReference type="Proteomes" id="UP000194873">
    <property type="component" value="Unassembled WGS sequence"/>
</dbReference>
<dbReference type="RefSeq" id="WP_086593511.1">
    <property type="nucleotide sequence ID" value="NZ_MTSE01000003.1"/>
</dbReference>
<dbReference type="InterPro" id="IPR024079">
    <property type="entry name" value="MetalloPept_cat_dom_sf"/>
</dbReference>
<feature type="region of interest" description="Disordered" evidence="1">
    <location>
        <begin position="344"/>
        <end position="365"/>
    </location>
</feature>
<feature type="region of interest" description="Disordered" evidence="1">
    <location>
        <begin position="29"/>
        <end position="53"/>
    </location>
</feature>
<evidence type="ECO:0000256" key="1">
    <source>
        <dbReference type="SAM" id="MobiDB-lite"/>
    </source>
</evidence>
<dbReference type="InterPro" id="IPR001506">
    <property type="entry name" value="Peptidase_M12A"/>
</dbReference>
<dbReference type="GO" id="GO:0004222">
    <property type="term" value="F:metalloendopeptidase activity"/>
    <property type="evidence" value="ECO:0007669"/>
    <property type="project" value="InterPro"/>
</dbReference>
<dbReference type="GO" id="GO:0008270">
    <property type="term" value="F:zinc ion binding"/>
    <property type="evidence" value="ECO:0007669"/>
    <property type="project" value="InterPro"/>
</dbReference>
<sequence length="365" mass="39954">MKEKNDHERQLREALLKIEGVLSCITGKEGPLAASPKEEPSADEGLPPEQLGCSIKSVPPRLAKLAAETARRVNPVNGPVLGRLAELKAPTDFHPQFLTIVVSKYWGPSPRRLTVSFMEATPADLRARIVSHMNAWAKTTCISFVETTGVGTVRIARGAGGYWSYLGTDITLIPKNRPTMNLQGFTMNTPESEFRRVVRHETGHTLGFPHEHMRKELVSRIDPQKAYLYFLKTQGWDKATVDAQVLTPLNDQSIMGTPADQTSIMCYQLPGSITKDGKPITGGVDINTTDYAFAGKIYPKPLLGLTPEPALADHLELAVDTTDWDEAEDVPDAERDATIEATLLPSHGPTDRYPELAGTALANHA</sequence>
<dbReference type="AlphaFoldDB" id="A0A243WGN1"/>
<keyword evidence="4" id="KW-1185">Reference proteome</keyword>
<dbReference type="Pfam" id="PF01400">
    <property type="entry name" value="Astacin"/>
    <property type="match status" value="1"/>
</dbReference>
<gene>
    <name evidence="3" type="ORF">BXP70_08065</name>
</gene>
<evidence type="ECO:0000313" key="3">
    <source>
        <dbReference type="EMBL" id="OUJ74708.1"/>
    </source>
</evidence>
<accession>A0A243WGN1</accession>
<dbReference type="OrthoDB" id="3669864at2"/>
<dbReference type="EMBL" id="MTSE01000003">
    <property type="protein sequence ID" value="OUJ74708.1"/>
    <property type="molecule type" value="Genomic_DNA"/>
</dbReference>
<name>A0A243WGN1_9BACT</name>